<sequence length="299" mass="33613">MRGECLRLPDGERATQEIGRIALPHRPWLGLGTYERITRRLRPLPCSSKTTTPPQRRLLKALLACLLCHYPHHHHPPFPRPAVQSTAILSGPFLAHLHPPPPLVLCLCPLPDAHVCATTKLSPSANRTQSHITGPARPRCTYKAQHRPSWPPSRPCIPATLVVDPDAFPAWRATSLLRIAYLLWLERSDQHHHHHRHHHYHSPALQPHSHSTQSSLPHDPRTAPQLTQLLRSYHHILLVFFFFPTTTTTLIFFVFTAATTLYTPSSHTSHCVLRCASHNTSVGAPKLSTTTLLVLTPEP</sequence>
<evidence type="ECO:0000256" key="2">
    <source>
        <dbReference type="SAM" id="Phobius"/>
    </source>
</evidence>
<protein>
    <submittedName>
        <fullName evidence="3">Uncharacterized protein</fullName>
    </submittedName>
</protein>
<dbReference type="AlphaFoldDB" id="A0A8H5ZEL7"/>
<evidence type="ECO:0000313" key="3">
    <source>
        <dbReference type="EMBL" id="KAF5847822.1"/>
    </source>
</evidence>
<name>A0A8H5ZEL7_COCSA</name>
<keyword evidence="2" id="KW-1133">Transmembrane helix</keyword>
<reference evidence="3" key="1">
    <citation type="submission" date="2019-11" db="EMBL/GenBank/DDBJ databases">
        <title>Bipolaris sorokiniana Genome sequencing.</title>
        <authorList>
            <person name="Wang H."/>
        </authorList>
    </citation>
    <scope>NUCLEOTIDE SEQUENCE</scope>
</reference>
<organism evidence="3 4">
    <name type="scientific">Cochliobolus sativus</name>
    <name type="common">Common root rot and spot blotch fungus</name>
    <name type="synonym">Bipolaris sorokiniana</name>
    <dbReference type="NCBI Taxonomy" id="45130"/>
    <lineage>
        <taxon>Eukaryota</taxon>
        <taxon>Fungi</taxon>
        <taxon>Dikarya</taxon>
        <taxon>Ascomycota</taxon>
        <taxon>Pezizomycotina</taxon>
        <taxon>Dothideomycetes</taxon>
        <taxon>Pleosporomycetidae</taxon>
        <taxon>Pleosporales</taxon>
        <taxon>Pleosporineae</taxon>
        <taxon>Pleosporaceae</taxon>
        <taxon>Bipolaris</taxon>
    </lineage>
</organism>
<gene>
    <name evidence="3" type="ORF">GGP41_009024</name>
</gene>
<evidence type="ECO:0000256" key="1">
    <source>
        <dbReference type="SAM" id="MobiDB-lite"/>
    </source>
</evidence>
<keyword evidence="2" id="KW-0472">Membrane</keyword>
<feature type="region of interest" description="Disordered" evidence="1">
    <location>
        <begin position="195"/>
        <end position="222"/>
    </location>
</feature>
<proteinExistence type="predicted"/>
<evidence type="ECO:0000313" key="4">
    <source>
        <dbReference type="Proteomes" id="UP000624244"/>
    </source>
</evidence>
<feature type="transmembrane region" description="Helical" evidence="2">
    <location>
        <begin position="236"/>
        <end position="262"/>
    </location>
</feature>
<dbReference type="EMBL" id="WNKQ01000012">
    <property type="protein sequence ID" value="KAF5847822.1"/>
    <property type="molecule type" value="Genomic_DNA"/>
</dbReference>
<keyword evidence="2" id="KW-0812">Transmembrane</keyword>
<feature type="region of interest" description="Disordered" evidence="1">
    <location>
        <begin position="125"/>
        <end position="144"/>
    </location>
</feature>
<comment type="caution">
    <text evidence="3">The sequence shown here is derived from an EMBL/GenBank/DDBJ whole genome shotgun (WGS) entry which is preliminary data.</text>
</comment>
<dbReference type="Proteomes" id="UP000624244">
    <property type="component" value="Unassembled WGS sequence"/>
</dbReference>
<accession>A0A8H5ZEL7</accession>